<proteinExistence type="predicted"/>
<protein>
    <submittedName>
        <fullName evidence="1">Uncharacterized protein</fullName>
    </submittedName>
</protein>
<dbReference type="AlphaFoldDB" id="U2Q7W3"/>
<evidence type="ECO:0000313" key="1">
    <source>
        <dbReference type="EMBL" id="ERK58875.1"/>
    </source>
</evidence>
<keyword evidence="2" id="KW-1185">Reference proteome</keyword>
<organism evidence="1 2">
    <name type="scientific">Propionibacterium acidifaciens F0233</name>
    <dbReference type="NCBI Taxonomy" id="553198"/>
    <lineage>
        <taxon>Bacteria</taxon>
        <taxon>Bacillati</taxon>
        <taxon>Actinomycetota</taxon>
        <taxon>Actinomycetes</taxon>
        <taxon>Propionibacteriales</taxon>
        <taxon>Propionibacteriaceae</taxon>
        <taxon>Propionibacterium</taxon>
    </lineage>
</organism>
<reference evidence="1" key="1">
    <citation type="submission" date="2013-08" db="EMBL/GenBank/DDBJ databases">
        <authorList>
            <person name="Durkin A.S."/>
            <person name="Haft D.R."/>
            <person name="McCorrison J."/>
            <person name="Torralba M."/>
            <person name="Gillis M."/>
            <person name="Haft D.H."/>
            <person name="Methe B."/>
            <person name="Sutton G."/>
            <person name="Nelson K.E."/>
        </authorList>
    </citation>
    <scope>NUCLEOTIDE SEQUENCE [LARGE SCALE GENOMIC DNA]</scope>
    <source>
        <strain evidence="1">F0233</strain>
    </source>
</reference>
<accession>U2Q7W3</accession>
<dbReference type="EMBL" id="ACVN02000129">
    <property type="protein sequence ID" value="ERK58875.1"/>
    <property type="molecule type" value="Genomic_DNA"/>
</dbReference>
<evidence type="ECO:0000313" key="2">
    <source>
        <dbReference type="Proteomes" id="UP000017052"/>
    </source>
</evidence>
<dbReference type="Proteomes" id="UP000017052">
    <property type="component" value="Unassembled WGS sequence"/>
</dbReference>
<comment type="caution">
    <text evidence="1">The sequence shown here is derived from an EMBL/GenBank/DDBJ whole genome shotgun (WGS) entry which is preliminary data.</text>
</comment>
<sequence length="40" mass="4636">MGFSVQKIKVLSNLPSFNIHIFNIPIYYPVHLCKNPFNDS</sequence>
<name>U2Q7W3_9ACTN</name>
<gene>
    <name evidence="1" type="ORF">HMPREF0682_1522</name>
</gene>